<evidence type="ECO:0000313" key="3">
    <source>
        <dbReference type="Proteomes" id="UP000078576"/>
    </source>
</evidence>
<dbReference type="EMBL" id="KN714684">
    <property type="protein sequence ID" value="KUI55959.1"/>
    <property type="molecule type" value="Genomic_DNA"/>
</dbReference>
<proteinExistence type="predicted"/>
<gene>
    <name evidence="2" type="ORF">VP1G_10781</name>
</gene>
<evidence type="ECO:0000313" key="2">
    <source>
        <dbReference type="EMBL" id="KUI55959.1"/>
    </source>
</evidence>
<protein>
    <recommendedName>
        <fullName evidence="4">Pfs domain protein</fullName>
    </recommendedName>
</protein>
<feature type="region of interest" description="Disordered" evidence="1">
    <location>
        <begin position="1"/>
        <end position="40"/>
    </location>
</feature>
<evidence type="ECO:0000256" key="1">
    <source>
        <dbReference type="SAM" id="MobiDB-lite"/>
    </source>
</evidence>
<feature type="compositionally biased region" description="Polar residues" evidence="1">
    <location>
        <begin position="897"/>
        <end position="916"/>
    </location>
</feature>
<evidence type="ECO:0008006" key="4">
    <source>
        <dbReference type="Google" id="ProtNLM"/>
    </source>
</evidence>
<sequence>MTSESPLKIINRSLPYKNGIPKPEDGAKEPNNSSGSIDALPSRTMPLFAVSQESESANLQVNIDKPQELVHINSTTESEWTSNTRSTFDASTDSGYGSIPPQRLKKLIHAALKRPSVGNPAGGNQLGGSHGISTTYSDAQCIQDDDCRTRYLTEIYEELSGMFPESLPSAELPRLESTLPVLLKAFAVKLGFSDTSPDHRTVAYLVHSHYDQITEALLHVSIEDEANEDESTLLPINSRMSLKDKMSMWDEKEGADDLVPRSMSPPSVCDGEVLAEYDTNGTLLDGTWVSGFMTADEIKITVSGTTCSIAEIGEILAWMRTALSGGFSHLDRVWTGTPVLQASNSSMKVLSRLDPGEVPLVPHSSQPGSCWYNILGNVVSVKGYPTKRRPEHHTGIELPLPMMVPLANARRLSRFKGMLCIKGYCSIVVPTRRQGGFIYWHLITNSDGEHISYTDGRVVTLAETYPQDLSIEDLRTSRHILGWTPQVENLTGSSDARYGIRWSGLSRPRPGCAFEKVSITGGSFVTAGVSAILGKKDKSVQMQSRDDYIMRLKWISKKFVVLYDVHERRAWLVDGASALLHLVRASLKHDASDFFKDLLLSNSSSLQESPEPFTGKPAAIRILTNKANLSLPLYAKPAESKIEETTTDIGTQNKILSTTTHYTFKDRVEDIYERLEQIIAHQADVSSEDGIGFRISLTLRRQLEGFDFMDVATDEDPIWPRVTTVRARGRGWIDLTRALHSITLFGTGFGELFRPTQRSGNCSNCLANSEVPKGEDYLAVCTRELREILEKRGSKETNPWKLIDDIYWHTPDMSFEPCRCKKFSVRKHDRIQVLLPSSLPKFWGRGFKSPVHLAPQGAVLFGHSWRFPLRWKDGGLPEEGEPDDELEDMEACFQDSGLGTSPESSSATADEPSQSDQAQPYLAILPLLAILWNRKCLVDQLKDTKSLLEIQKI</sequence>
<keyword evidence="3" id="KW-1185">Reference proteome</keyword>
<feature type="region of interest" description="Disordered" evidence="1">
    <location>
        <begin position="894"/>
        <end position="916"/>
    </location>
</feature>
<organism evidence="2 3">
    <name type="scientific">Cytospora mali</name>
    <name type="common">Apple Valsa canker fungus</name>
    <name type="synonym">Valsa mali</name>
    <dbReference type="NCBI Taxonomy" id="578113"/>
    <lineage>
        <taxon>Eukaryota</taxon>
        <taxon>Fungi</taxon>
        <taxon>Dikarya</taxon>
        <taxon>Ascomycota</taxon>
        <taxon>Pezizomycotina</taxon>
        <taxon>Sordariomycetes</taxon>
        <taxon>Sordariomycetidae</taxon>
        <taxon>Diaporthales</taxon>
        <taxon>Cytosporaceae</taxon>
        <taxon>Cytospora</taxon>
    </lineage>
</organism>
<dbReference type="AlphaFoldDB" id="A0A194UWG1"/>
<name>A0A194UWG1_CYTMA</name>
<dbReference type="OrthoDB" id="1658288at2759"/>
<dbReference type="STRING" id="694573.A0A194UWG1"/>
<accession>A0A194UWG1</accession>
<dbReference type="Proteomes" id="UP000078576">
    <property type="component" value="Unassembled WGS sequence"/>
</dbReference>
<reference evidence="3" key="1">
    <citation type="submission" date="2014-12" db="EMBL/GenBank/DDBJ databases">
        <title>Genome Sequence of Valsa Canker Pathogens Uncovers a Specific Adaption of Colonization on Woody Bark.</title>
        <authorList>
            <person name="Yin Z."/>
            <person name="Liu H."/>
            <person name="Gao X."/>
            <person name="Li Z."/>
            <person name="Song N."/>
            <person name="Ke X."/>
            <person name="Dai Q."/>
            <person name="Wu Y."/>
            <person name="Sun Y."/>
            <person name="Xu J.-R."/>
            <person name="Kang Z.K."/>
            <person name="Wang L."/>
            <person name="Huang L."/>
        </authorList>
    </citation>
    <scope>NUCLEOTIDE SEQUENCE [LARGE SCALE GENOMIC DNA]</scope>
    <source>
        <strain evidence="3">SXYL134</strain>
    </source>
</reference>